<feature type="domain" description="Amino acid transporter transmembrane" evidence="9">
    <location>
        <begin position="181"/>
        <end position="577"/>
    </location>
</feature>
<organism evidence="10 11">
    <name type="scientific">Ascoidea rubescens DSM 1968</name>
    <dbReference type="NCBI Taxonomy" id="1344418"/>
    <lineage>
        <taxon>Eukaryota</taxon>
        <taxon>Fungi</taxon>
        <taxon>Dikarya</taxon>
        <taxon>Ascomycota</taxon>
        <taxon>Saccharomycotina</taxon>
        <taxon>Saccharomycetes</taxon>
        <taxon>Ascoideaceae</taxon>
        <taxon>Ascoidea</taxon>
    </lineage>
</organism>
<dbReference type="GO" id="GO:0015824">
    <property type="term" value="P:proline transport"/>
    <property type="evidence" value="ECO:0007669"/>
    <property type="project" value="EnsemblFungi"/>
</dbReference>
<dbReference type="RefSeq" id="XP_020047300.1">
    <property type="nucleotide sequence ID" value="XM_020190559.1"/>
</dbReference>
<dbReference type="GO" id="GO:0015186">
    <property type="term" value="F:L-glutamine transmembrane transporter activity"/>
    <property type="evidence" value="ECO:0007669"/>
    <property type="project" value="EnsemblFungi"/>
</dbReference>
<evidence type="ECO:0000256" key="3">
    <source>
        <dbReference type="ARBA" id="ARBA00022448"/>
    </source>
</evidence>
<evidence type="ECO:0000256" key="5">
    <source>
        <dbReference type="ARBA" id="ARBA00022970"/>
    </source>
</evidence>
<accession>A0A1D2VHK7</accession>
<feature type="transmembrane region" description="Helical" evidence="8">
    <location>
        <begin position="499"/>
        <end position="516"/>
    </location>
</feature>
<feature type="transmembrane region" description="Helical" evidence="8">
    <location>
        <begin position="402"/>
        <end position="421"/>
    </location>
</feature>
<keyword evidence="4 8" id="KW-0812">Transmembrane</keyword>
<dbReference type="GO" id="GO:0005290">
    <property type="term" value="F:L-histidine transmembrane transporter activity"/>
    <property type="evidence" value="ECO:0007669"/>
    <property type="project" value="EnsemblFungi"/>
</dbReference>
<gene>
    <name evidence="10" type="ORF">ASCRUDRAFT_34883</name>
</gene>
<keyword evidence="3" id="KW-0813">Transport</keyword>
<keyword evidence="11" id="KW-1185">Reference proteome</keyword>
<dbReference type="OrthoDB" id="655540at2759"/>
<evidence type="ECO:0000256" key="6">
    <source>
        <dbReference type="ARBA" id="ARBA00022989"/>
    </source>
</evidence>
<keyword evidence="5" id="KW-0029">Amino-acid transport</keyword>
<dbReference type="Pfam" id="PF01490">
    <property type="entry name" value="Aa_trans"/>
    <property type="match status" value="1"/>
</dbReference>
<feature type="transmembrane region" description="Helical" evidence="8">
    <location>
        <begin position="360"/>
        <end position="381"/>
    </location>
</feature>
<dbReference type="GO" id="GO:0000329">
    <property type="term" value="C:fungal-type vacuole membrane"/>
    <property type="evidence" value="ECO:0007669"/>
    <property type="project" value="EnsemblFungi"/>
</dbReference>
<evidence type="ECO:0000256" key="7">
    <source>
        <dbReference type="ARBA" id="ARBA00023136"/>
    </source>
</evidence>
<dbReference type="EMBL" id="KV454480">
    <property type="protein sequence ID" value="ODV60993.1"/>
    <property type="molecule type" value="Genomic_DNA"/>
</dbReference>
<keyword evidence="6 8" id="KW-1133">Transmembrane helix</keyword>
<dbReference type="Proteomes" id="UP000095038">
    <property type="component" value="Unassembled WGS sequence"/>
</dbReference>
<dbReference type="InterPro" id="IPR013057">
    <property type="entry name" value="AA_transpt_TM"/>
</dbReference>
<proteinExistence type="inferred from homology"/>
<evidence type="ECO:0000259" key="9">
    <source>
        <dbReference type="Pfam" id="PF01490"/>
    </source>
</evidence>
<sequence length="581" mass="63918">MNFYSENDSLLRKNSVFTNNSSNLNNDNYNNLSTNSPSNYIVGSIGRFASSYTRAQSFKFIEGNISTARSYFVNGEDEVFDPKTLAPSVKGQRLSSYDNVSSNDEAIDDQSIVITIDNNNSNTFNNHNPMSSIMGRNFRTNSVYSRFSIPNTISTINDQNSLLINPVHTNTGKVVPIIQGQSTSPQTVFNSINVLIGIGLLALPLGLQKAGLIIGLPLLFISAFSTFQTAKLLSACMDTDPTLMTYADLGYATFGKNGRALISVLFSLDLISAGVALIALFADSLNALFPNFSKLQLKILAFCILTPPTFLPLSVLSIISLLGISSTILIVIFIFIAGLIKPTSPGSLISIMPINLYPQSLPQLLLALGILMAPWSGHAVFPNLKNDMRFPSNFKNCLSVTYIITFLTDFSMSIIGVLMFGNQVKEEITKSILITKGYPKFIHLTILSLIAMVPIAKTPLNARPIISILDYFMNLNEEEIIDENDADFSKSLYKKIMKIFNRVFVNFLFVIIAIIYPQFDKILALMGSALCFLICLILPCLFYLTICKDSITAKERVICYLTIFISSILSIIGTIAALTVN</sequence>
<evidence type="ECO:0000313" key="10">
    <source>
        <dbReference type="EMBL" id="ODV60993.1"/>
    </source>
</evidence>
<evidence type="ECO:0000256" key="4">
    <source>
        <dbReference type="ARBA" id="ARBA00022692"/>
    </source>
</evidence>
<name>A0A1D2VHK7_9ASCO</name>
<dbReference type="PANTHER" id="PTHR22950:SF692">
    <property type="entry name" value="TRANSMEMBRANE AMINO ACID TRANSPORTER FAMILY PROTEIN"/>
    <property type="match status" value="1"/>
</dbReference>
<dbReference type="FunCoup" id="A0A1D2VHK7">
    <property type="interactions" value="333"/>
</dbReference>
<evidence type="ECO:0000256" key="2">
    <source>
        <dbReference type="ARBA" id="ARBA00008066"/>
    </source>
</evidence>
<feature type="transmembrane region" description="Helical" evidence="8">
    <location>
        <begin position="260"/>
        <end position="289"/>
    </location>
</feature>
<feature type="transmembrane region" description="Helical" evidence="8">
    <location>
        <begin position="212"/>
        <end position="230"/>
    </location>
</feature>
<dbReference type="PANTHER" id="PTHR22950">
    <property type="entry name" value="AMINO ACID TRANSPORTER"/>
    <property type="match status" value="1"/>
</dbReference>
<dbReference type="AlphaFoldDB" id="A0A1D2VHK7"/>
<comment type="similarity">
    <text evidence="2">Belongs to the amino acid/polyamine transporter 2 family.</text>
</comment>
<evidence type="ECO:0000256" key="1">
    <source>
        <dbReference type="ARBA" id="ARBA00004128"/>
    </source>
</evidence>
<comment type="subcellular location">
    <subcellularLocation>
        <location evidence="1">Vacuole membrane</location>
        <topology evidence="1">Multi-pass membrane protein</topology>
    </subcellularLocation>
</comment>
<dbReference type="GO" id="GO:0005302">
    <property type="term" value="F:L-tyrosine transmembrane transporter activity"/>
    <property type="evidence" value="ECO:0007669"/>
    <property type="project" value="EnsemblFungi"/>
</dbReference>
<dbReference type="GO" id="GO:0090513">
    <property type="term" value="P:L-histidine transmembrane import into vacuole"/>
    <property type="evidence" value="ECO:0007669"/>
    <property type="project" value="EnsemblFungi"/>
</dbReference>
<evidence type="ECO:0000256" key="8">
    <source>
        <dbReference type="SAM" id="Phobius"/>
    </source>
</evidence>
<dbReference type="GO" id="GO:0007034">
    <property type="term" value="P:vacuolar transport"/>
    <property type="evidence" value="ECO:0007669"/>
    <property type="project" value="EnsemblFungi"/>
</dbReference>
<dbReference type="STRING" id="1344418.A0A1D2VHK7"/>
<evidence type="ECO:0000313" key="11">
    <source>
        <dbReference type="Proteomes" id="UP000095038"/>
    </source>
</evidence>
<dbReference type="GO" id="GO:0015188">
    <property type="term" value="F:L-isoleucine transmembrane transporter activity"/>
    <property type="evidence" value="ECO:0007669"/>
    <property type="project" value="EnsemblFungi"/>
</dbReference>
<dbReference type="GeneID" id="30964195"/>
<dbReference type="InParanoid" id="A0A1D2VHK7"/>
<keyword evidence="7 8" id="KW-0472">Membrane</keyword>
<protein>
    <recommendedName>
        <fullName evidence="9">Amino acid transporter transmembrane domain-containing protein</fullName>
    </recommendedName>
</protein>
<feature type="transmembrane region" description="Helical" evidence="8">
    <location>
        <begin position="522"/>
        <end position="545"/>
    </location>
</feature>
<reference evidence="11" key="1">
    <citation type="submission" date="2016-05" db="EMBL/GenBank/DDBJ databases">
        <title>Comparative genomics of biotechnologically important yeasts.</title>
        <authorList>
            <consortium name="DOE Joint Genome Institute"/>
            <person name="Riley R."/>
            <person name="Haridas S."/>
            <person name="Wolfe K.H."/>
            <person name="Lopes M.R."/>
            <person name="Hittinger C.T."/>
            <person name="Goker M."/>
            <person name="Salamov A."/>
            <person name="Wisecaver J."/>
            <person name="Long T.M."/>
            <person name="Aerts A.L."/>
            <person name="Barry K."/>
            <person name="Choi C."/>
            <person name="Clum A."/>
            <person name="Coughlan A.Y."/>
            <person name="Deshpande S."/>
            <person name="Douglass A.P."/>
            <person name="Hanson S.J."/>
            <person name="Klenk H.-P."/>
            <person name="Labutti K."/>
            <person name="Lapidus A."/>
            <person name="Lindquist E."/>
            <person name="Lipzen A."/>
            <person name="Meier-Kolthoff J.P."/>
            <person name="Ohm R.A."/>
            <person name="Otillar R.P."/>
            <person name="Pangilinan J."/>
            <person name="Peng Y."/>
            <person name="Rokas A."/>
            <person name="Rosa C.A."/>
            <person name="Scheuner C."/>
            <person name="Sibirny A.A."/>
            <person name="Slot J.C."/>
            <person name="Stielow J.B."/>
            <person name="Sun H."/>
            <person name="Kurtzman C.P."/>
            <person name="Blackwell M."/>
            <person name="Grigoriev I.V."/>
            <person name="Jeffries T.W."/>
        </authorList>
    </citation>
    <scope>NUCLEOTIDE SEQUENCE [LARGE SCALE GENOMIC DNA]</scope>
    <source>
        <strain evidence="11">DSM 1968</strain>
    </source>
</reference>
<feature type="transmembrane region" description="Helical" evidence="8">
    <location>
        <begin position="310"/>
        <end position="340"/>
    </location>
</feature>
<feature type="transmembrane region" description="Helical" evidence="8">
    <location>
        <begin position="557"/>
        <end position="580"/>
    </location>
</feature>